<name>A0A6G3MFD9_HENSL</name>
<dbReference type="GO" id="GO:0003723">
    <property type="term" value="F:RNA binding"/>
    <property type="evidence" value="ECO:0007669"/>
    <property type="project" value="TreeGrafter"/>
</dbReference>
<organism evidence="2">
    <name type="scientific">Henneguya salminicola</name>
    <name type="common">Myxosporean</name>
    <dbReference type="NCBI Taxonomy" id="69463"/>
    <lineage>
        <taxon>Eukaryota</taxon>
        <taxon>Metazoa</taxon>
        <taxon>Cnidaria</taxon>
        <taxon>Myxozoa</taxon>
        <taxon>Myxosporea</taxon>
        <taxon>Bivalvulida</taxon>
        <taxon>Platysporina</taxon>
        <taxon>Myxobolidae</taxon>
        <taxon>Henneguya</taxon>
    </lineage>
</organism>
<comment type="subcellular location">
    <subcellularLocation>
        <location evidence="1">Nucleus</location>
    </subcellularLocation>
</comment>
<dbReference type="InterPro" id="IPR010613">
    <property type="entry name" value="PES"/>
</dbReference>
<evidence type="ECO:0000313" key="2">
    <source>
        <dbReference type="EMBL" id="NDJ92681.1"/>
    </source>
</evidence>
<reference evidence="2" key="1">
    <citation type="submission" date="2018-11" db="EMBL/GenBank/DDBJ databases">
        <title>Henneguya salminicola genome and transcriptome.</title>
        <authorList>
            <person name="Yahalomi D."/>
            <person name="Atkinson S.D."/>
            <person name="Neuhof M."/>
            <person name="Chang E.S."/>
            <person name="Philippe H."/>
            <person name="Cartwright P."/>
            <person name="Bartholomew J.L."/>
            <person name="Huchon D."/>
        </authorList>
    </citation>
    <scope>NUCLEOTIDE SEQUENCE</scope>
    <source>
        <strain evidence="2">Hz1</strain>
        <tissue evidence="2">Whole</tissue>
    </source>
</reference>
<dbReference type="PANTHER" id="PTHR12221:SF6">
    <property type="entry name" value="PESCADILLO HOMOLOG"/>
    <property type="match status" value="1"/>
</dbReference>
<dbReference type="AlphaFoldDB" id="A0A6G3MFD9"/>
<sequence>MHDPLINFFRQELIHKNKMKKAVNVKNDTLYCELLKNKPKLNLEHIIKERYPSFDDVSKDLDDSLSLIFTLARMPTMKNISVQIVEECQRLSNEFLHYVITSKSLTKVFISLKGYYFQANIGGENVTWIIPHTLVPNIPTDIDYKIIKSFSEFYVTLLGFVNCHLYNSIYMIYPPKILGGILKHKKDTISNNDLCRQLLCSLNIPLMRNNILPKSPQIDTFSEHNQCDGITKISKISSLFEAKVFYLSREVSKEPFVFAIKLNYTWSIKGVAGELYLGKMILVMNFFLKKMIS</sequence>
<accession>A0A6G3MFD9</accession>
<protein>
    <submittedName>
        <fullName evidence="2">Pescadillo homolog (Trinotate prediction)</fullName>
    </submittedName>
</protein>
<dbReference type="GO" id="GO:0070545">
    <property type="term" value="C:PeBoW complex"/>
    <property type="evidence" value="ECO:0007669"/>
    <property type="project" value="TreeGrafter"/>
</dbReference>
<dbReference type="EMBL" id="GHBP01001277">
    <property type="protein sequence ID" value="NDJ92681.1"/>
    <property type="molecule type" value="Transcribed_RNA"/>
</dbReference>
<dbReference type="PANTHER" id="PTHR12221">
    <property type="entry name" value="PESCADILLO - RELATED"/>
    <property type="match status" value="1"/>
</dbReference>
<evidence type="ECO:0000256" key="1">
    <source>
        <dbReference type="ARBA" id="ARBA00004123"/>
    </source>
</evidence>
<dbReference type="Pfam" id="PF06732">
    <property type="entry name" value="Pescadillo_N"/>
    <property type="match status" value="1"/>
</dbReference>
<dbReference type="GO" id="GO:0000463">
    <property type="term" value="P:maturation of LSU-rRNA from tricistronic rRNA transcript (SSU-rRNA, 5.8S rRNA, LSU-rRNA)"/>
    <property type="evidence" value="ECO:0007669"/>
    <property type="project" value="TreeGrafter"/>
</dbReference>
<proteinExistence type="predicted"/>